<name>A0AA41ZHW1_9SPHN</name>
<accession>A0AA41ZHW1</accession>
<comment type="caution">
    <text evidence="2">The sequence shown here is derived from an EMBL/GenBank/DDBJ whole genome shotgun (WGS) entry which is preliminary data.</text>
</comment>
<keyword evidence="1" id="KW-0472">Membrane</keyword>
<dbReference type="PANTHER" id="PTHR34989:SF1">
    <property type="entry name" value="PROTEIN HDED"/>
    <property type="match status" value="1"/>
</dbReference>
<feature type="transmembrane region" description="Helical" evidence="1">
    <location>
        <begin position="103"/>
        <end position="123"/>
    </location>
</feature>
<dbReference type="Proteomes" id="UP001165565">
    <property type="component" value="Unassembled WGS sequence"/>
</dbReference>
<feature type="transmembrane region" description="Helical" evidence="1">
    <location>
        <begin position="46"/>
        <end position="68"/>
    </location>
</feature>
<reference evidence="2" key="1">
    <citation type="submission" date="2022-06" db="EMBL/GenBank/DDBJ databases">
        <title>Sphingomonas sp. nov. isolated from rhizosphere soil of tomato.</title>
        <authorList>
            <person name="Dong H."/>
            <person name="Gao R."/>
        </authorList>
    </citation>
    <scope>NUCLEOTIDE SEQUENCE</scope>
    <source>
        <strain evidence="2">MMSM24</strain>
    </source>
</reference>
<dbReference type="GO" id="GO:0005886">
    <property type="term" value="C:plasma membrane"/>
    <property type="evidence" value="ECO:0007669"/>
    <property type="project" value="TreeGrafter"/>
</dbReference>
<evidence type="ECO:0000313" key="3">
    <source>
        <dbReference type="Proteomes" id="UP001165565"/>
    </source>
</evidence>
<dbReference type="InterPro" id="IPR052712">
    <property type="entry name" value="Acid_resist_chaperone_HdeD"/>
</dbReference>
<protein>
    <submittedName>
        <fullName evidence="2">DUF308 domain-containing protein</fullName>
    </submittedName>
</protein>
<feature type="transmembrane region" description="Helical" evidence="1">
    <location>
        <begin position="157"/>
        <end position="181"/>
    </location>
</feature>
<feature type="transmembrane region" description="Helical" evidence="1">
    <location>
        <begin position="130"/>
        <end position="151"/>
    </location>
</feature>
<dbReference type="InterPro" id="IPR005325">
    <property type="entry name" value="DUF308_memb"/>
</dbReference>
<organism evidence="2 3">
    <name type="scientific">Sphingomonas lycopersici</name>
    <dbReference type="NCBI Taxonomy" id="2951807"/>
    <lineage>
        <taxon>Bacteria</taxon>
        <taxon>Pseudomonadati</taxon>
        <taxon>Pseudomonadota</taxon>
        <taxon>Alphaproteobacteria</taxon>
        <taxon>Sphingomonadales</taxon>
        <taxon>Sphingomonadaceae</taxon>
        <taxon>Sphingomonas</taxon>
    </lineage>
</organism>
<dbReference type="PANTHER" id="PTHR34989">
    <property type="entry name" value="PROTEIN HDED"/>
    <property type="match status" value="1"/>
</dbReference>
<evidence type="ECO:0000256" key="1">
    <source>
        <dbReference type="SAM" id="Phobius"/>
    </source>
</evidence>
<proteinExistence type="predicted"/>
<gene>
    <name evidence="2" type="ORF">NEE01_14440</name>
</gene>
<feature type="transmembrane region" description="Helical" evidence="1">
    <location>
        <begin position="75"/>
        <end position="97"/>
    </location>
</feature>
<keyword evidence="1" id="KW-1133">Transmembrane helix</keyword>
<dbReference type="EMBL" id="JANFAV010000010">
    <property type="protein sequence ID" value="MCW6535978.1"/>
    <property type="molecule type" value="Genomic_DNA"/>
</dbReference>
<sequence length="187" mass="20171">MTAEMFRSGAADKPLDRAKRWFFGIGAALAMLGFIASANLMMAALAAVYVVAAAMFAGGLLMIVHGFAIRYWSWAILWILCGLLYAGAAIIILYYPIRAANYLALGFAVLFAAVGLMRLMAALAQRHHGWGWLLVSGLFSIAAAFFIGAGWPADSIWVLGVIIAVDLLIEGSMLMLISLTLRRPVLM</sequence>
<keyword evidence="1" id="KW-0812">Transmembrane</keyword>
<feature type="transmembrane region" description="Helical" evidence="1">
    <location>
        <begin position="21"/>
        <end position="40"/>
    </location>
</feature>
<dbReference type="RefSeq" id="WP_265269408.1">
    <property type="nucleotide sequence ID" value="NZ_JANFAV010000010.1"/>
</dbReference>
<keyword evidence="3" id="KW-1185">Reference proteome</keyword>
<dbReference type="AlphaFoldDB" id="A0AA41ZHW1"/>
<dbReference type="Pfam" id="PF03729">
    <property type="entry name" value="DUF308"/>
    <property type="match status" value="1"/>
</dbReference>
<evidence type="ECO:0000313" key="2">
    <source>
        <dbReference type="EMBL" id="MCW6535978.1"/>
    </source>
</evidence>